<proteinExistence type="predicted"/>
<comment type="subcellular location">
    <subcellularLocation>
        <location evidence="1">Endomembrane system</location>
        <topology evidence="1">Multi-pass membrane protein</topology>
    </subcellularLocation>
</comment>
<dbReference type="PANTHER" id="PTHR12714">
    <property type="entry name" value="PROTEIN-S ISOPRENYLCYSTEINE O-METHYLTRANSFERASE"/>
    <property type="match status" value="1"/>
</dbReference>
<feature type="transmembrane region" description="Helical" evidence="5">
    <location>
        <begin position="12"/>
        <end position="29"/>
    </location>
</feature>
<feature type="transmembrane region" description="Helical" evidence="5">
    <location>
        <begin position="41"/>
        <end position="60"/>
    </location>
</feature>
<feature type="transmembrane region" description="Helical" evidence="5">
    <location>
        <begin position="112"/>
        <end position="132"/>
    </location>
</feature>
<keyword evidence="2 5" id="KW-0812">Transmembrane</keyword>
<accession>A0ABP8GFA2</accession>
<dbReference type="EMBL" id="BAABFO010000001">
    <property type="protein sequence ID" value="GAA4323253.1"/>
    <property type="molecule type" value="Genomic_DNA"/>
</dbReference>
<evidence type="ECO:0000256" key="2">
    <source>
        <dbReference type="ARBA" id="ARBA00022692"/>
    </source>
</evidence>
<evidence type="ECO:0000313" key="6">
    <source>
        <dbReference type="EMBL" id="GAA4323253.1"/>
    </source>
</evidence>
<dbReference type="RefSeq" id="WP_345245770.1">
    <property type="nucleotide sequence ID" value="NZ_BAABFO010000001.1"/>
</dbReference>
<evidence type="ECO:0000256" key="1">
    <source>
        <dbReference type="ARBA" id="ARBA00004127"/>
    </source>
</evidence>
<dbReference type="InterPro" id="IPR007318">
    <property type="entry name" value="Phopholipid_MeTrfase"/>
</dbReference>
<organism evidence="6 7">
    <name type="scientific">Pigmentiphaga soli</name>
    <dbReference type="NCBI Taxonomy" id="1007095"/>
    <lineage>
        <taxon>Bacteria</taxon>
        <taxon>Pseudomonadati</taxon>
        <taxon>Pseudomonadota</taxon>
        <taxon>Betaproteobacteria</taxon>
        <taxon>Burkholderiales</taxon>
        <taxon>Alcaligenaceae</taxon>
        <taxon>Pigmentiphaga</taxon>
    </lineage>
</organism>
<keyword evidence="3 5" id="KW-1133">Transmembrane helix</keyword>
<feature type="transmembrane region" description="Helical" evidence="5">
    <location>
        <begin position="181"/>
        <end position="200"/>
    </location>
</feature>
<reference evidence="7" key="1">
    <citation type="journal article" date="2019" name="Int. J. Syst. Evol. Microbiol.">
        <title>The Global Catalogue of Microorganisms (GCM) 10K type strain sequencing project: providing services to taxonomists for standard genome sequencing and annotation.</title>
        <authorList>
            <consortium name="The Broad Institute Genomics Platform"/>
            <consortium name="The Broad Institute Genome Sequencing Center for Infectious Disease"/>
            <person name="Wu L."/>
            <person name="Ma J."/>
        </authorList>
    </citation>
    <scope>NUCLEOTIDE SEQUENCE [LARGE SCALE GENOMIC DNA]</scope>
    <source>
        <strain evidence="7">JCM 17666</strain>
    </source>
</reference>
<dbReference type="Gene3D" id="1.20.120.1630">
    <property type="match status" value="1"/>
</dbReference>
<evidence type="ECO:0000313" key="7">
    <source>
        <dbReference type="Proteomes" id="UP001501671"/>
    </source>
</evidence>
<feature type="transmembrane region" description="Helical" evidence="5">
    <location>
        <begin position="206"/>
        <end position="228"/>
    </location>
</feature>
<gene>
    <name evidence="6" type="ORF">GCM10023144_03970</name>
</gene>
<evidence type="ECO:0000256" key="4">
    <source>
        <dbReference type="ARBA" id="ARBA00023136"/>
    </source>
</evidence>
<sequence length="239" mass="26690">MLVRIGNFLFRYRNAIGPAGFLVALLLGRPSNPLGRADLGAMLDAAGVLAALLGQALRILTIGYEYIERGGRNRRVHASRLVQGGIFGLCRNPLYVGNILICLGIALVVHSLAFYLVVFPFVLFAYVCIVLAEEHFLRGRFGAEYEDYCRRVNRWWPRWSGWRRAVEGMRFNWKRVLVKEYNTVFLLALALAGVMLWSAYRISGPGALPPAGDLAAGLAVWLALYVAVRSLKKMGYVRV</sequence>
<dbReference type="Pfam" id="PF04191">
    <property type="entry name" value="PEMT"/>
    <property type="match status" value="1"/>
</dbReference>
<keyword evidence="4 5" id="KW-0472">Membrane</keyword>
<keyword evidence="7" id="KW-1185">Reference proteome</keyword>
<evidence type="ECO:0000256" key="5">
    <source>
        <dbReference type="SAM" id="Phobius"/>
    </source>
</evidence>
<protein>
    <recommendedName>
        <fullName evidence="8">Isoprenylcysteine carboxylmethyltransferase family protein</fullName>
    </recommendedName>
</protein>
<dbReference type="Proteomes" id="UP001501671">
    <property type="component" value="Unassembled WGS sequence"/>
</dbReference>
<evidence type="ECO:0008006" key="8">
    <source>
        <dbReference type="Google" id="ProtNLM"/>
    </source>
</evidence>
<feature type="transmembrane region" description="Helical" evidence="5">
    <location>
        <begin position="81"/>
        <end position="106"/>
    </location>
</feature>
<comment type="caution">
    <text evidence="6">The sequence shown here is derived from an EMBL/GenBank/DDBJ whole genome shotgun (WGS) entry which is preliminary data.</text>
</comment>
<evidence type="ECO:0000256" key="3">
    <source>
        <dbReference type="ARBA" id="ARBA00022989"/>
    </source>
</evidence>
<name>A0ABP8GFA2_9BURK</name>
<dbReference type="PANTHER" id="PTHR12714:SF9">
    <property type="entry name" value="PROTEIN-S-ISOPRENYLCYSTEINE O-METHYLTRANSFERASE"/>
    <property type="match status" value="1"/>
</dbReference>